<feature type="domain" description="60S ribosomal export protein NMD3 OB-fold" evidence="18">
    <location>
        <begin position="526"/>
        <end position="620"/>
    </location>
</feature>
<comment type="subcellular location">
    <subcellularLocation>
        <location evidence="4">Cytoplasm</location>
    </subcellularLocation>
    <subcellularLocation>
        <location evidence="3">Membrane</location>
        <topology evidence="3">Multi-pass membrane protein</topology>
    </subcellularLocation>
    <subcellularLocation>
        <location evidence="2">Nucleus</location>
    </subcellularLocation>
</comment>
<dbReference type="InterPro" id="IPR048899">
    <property type="entry name" value="NMD_SH3"/>
</dbReference>
<dbReference type="Pfam" id="PF21193">
    <property type="entry name" value="NMD_SH3"/>
    <property type="match status" value="1"/>
</dbReference>
<dbReference type="GO" id="GO:0007219">
    <property type="term" value="P:Notch signaling pathway"/>
    <property type="evidence" value="ECO:0007669"/>
    <property type="project" value="UniProtKB-KW"/>
</dbReference>
<evidence type="ECO:0000256" key="2">
    <source>
        <dbReference type="ARBA" id="ARBA00004123"/>
    </source>
</evidence>
<proteinExistence type="inferred from homology"/>
<evidence type="ECO:0000313" key="21">
    <source>
        <dbReference type="Proteomes" id="UP000271087"/>
    </source>
</evidence>
<evidence type="ECO:0000256" key="6">
    <source>
        <dbReference type="ARBA" id="ARBA00009794"/>
    </source>
</evidence>
<evidence type="ECO:0000259" key="19">
    <source>
        <dbReference type="Pfam" id="PF21193"/>
    </source>
</evidence>
<comment type="similarity">
    <text evidence="5">Belongs to the APH-1 family.</text>
</comment>
<dbReference type="GO" id="GO:0016485">
    <property type="term" value="P:protein processing"/>
    <property type="evidence" value="ECO:0007669"/>
    <property type="project" value="InterPro"/>
</dbReference>
<evidence type="ECO:0000256" key="4">
    <source>
        <dbReference type="ARBA" id="ARBA00004496"/>
    </source>
</evidence>
<evidence type="ECO:0000256" key="14">
    <source>
        <dbReference type="ARBA" id="ARBA00023136"/>
    </source>
</evidence>
<dbReference type="GO" id="GO:0000055">
    <property type="term" value="P:ribosomal large subunit export from nucleus"/>
    <property type="evidence" value="ECO:0007669"/>
    <property type="project" value="TreeGrafter"/>
</dbReference>
<evidence type="ECO:0000256" key="15">
    <source>
        <dbReference type="ARBA" id="ARBA00023242"/>
    </source>
</evidence>
<evidence type="ECO:0000313" key="20">
    <source>
        <dbReference type="EMBL" id="VDK63474.1"/>
    </source>
</evidence>
<keyword evidence="8" id="KW-0813">Transport</keyword>
<dbReference type="PANTHER" id="PTHR12746">
    <property type="entry name" value="NONSENSE-MEDIATED MRNA DECAY PROTEIN 3"/>
    <property type="match status" value="1"/>
</dbReference>
<evidence type="ECO:0000256" key="13">
    <source>
        <dbReference type="ARBA" id="ARBA00022989"/>
    </source>
</evidence>
<protein>
    <recommendedName>
        <fullName evidence="7">60S ribosomal export protein NMD3</fullName>
    </recommendedName>
</protein>
<reference evidence="20 21" key="2">
    <citation type="submission" date="2018-08" db="EMBL/GenBank/DDBJ databases">
        <authorList>
            <person name="Laetsch R D."/>
            <person name="Stevens L."/>
            <person name="Kumar S."/>
            <person name="Blaxter L. M."/>
        </authorList>
    </citation>
    <scope>NUCLEOTIDE SEQUENCE [LARGE SCALE GENOMIC DNA]</scope>
</reference>
<evidence type="ECO:0000256" key="16">
    <source>
        <dbReference type="SAM" id="Phobius"/>
    </source>
</evidence>
<evidence type="ECO:0000259" key="18">
    <source>
        <dbReference type="Pfam" id="PF21192"/>
    </source>
</evidence>
<dbReference type="AlphaFoldDB" id="A0A182DZJ3"/>
<keyword evidence="12" id="KW-0914">Notch signaling pathway</keyword>
<evidence type="ECO:0000256" key="9">
    <source>
        <dbReference type="ARBA" id="ARBA00022490"/>
    </source>
</evidence>
<dbReference type="GO" id="GO:0005634">
    <property type="term" value="C:nucleus"/>
    <property type="evidence" value="ECO:0007669"/>
    <property type="project" value="UniProtKB-SubCell"/>
</dbReference>
<evidence type="ECO:0000313" key="22">
    <source>
        <dbReference type="WBParaSite" id="nOo.2.0.1.t01107-RA"/>
    </source>
</evidence>
<keyword evidence="13 16" id="KW-1133">Transmembrane helix</keyword>
<evidence type="ECO:0000256" key="12">
    <source>
        <dbReference type="ARBA" id="ARBA00022976"/>
    </source>
</evidence>
<comment type="function">
    <text evidence="1">Acts as an adapter for the XPO1/CRM1-mediated export of the 60S ribosomal subunit.</text>
</comment>
<dbReference type="STRING" id="42157.A0A182DZJ3"/>
<dbReference type="InterPro" id="IPR007064">
    <property type="entry name" value="Nmd3_N"/>
</dbReference>
<dbReference type="GO" id="GO:0043023">
    <property type="term" value="F:ribosomal large subunit binding"/>
    <property type="evidence" value="ECO:0007669"/>
    <property type="project" value="InterPro"/>
</dbReference>
<keyword evidence="9" id="KW-0963">Cytoplasm</keyword>
<comment type="similarity">
    <text evidence="6">Belongs to the NMD3 family.</text>
</comment>
<name>A0A182DZJ3_ONCOC</name>
<dbReference type="InterPro" id="IPR009294">
    <property type="entry name" value="Aph-1"/>
</dbReference>
<sequence length="716" mass="82114">MGVLAAIGYLFIAFSPSVVIFRRVIASDPLRIILFVLGGLVHMSVAGQRIAGVHTLQHARHILATVCGLGMGVMAALFLIINVIADFWGHGTVGLPATVPYVSDRFTVKLLPNDQYFPITYSISACMVTLCHVFWTVLFWDGCHKKDATSTWWMEFWKSNEISGDCNVRARSYRRDKCSDFVLGYGKKITVIAPLEKARFIRKMFEELAVSVEKMDTLCMKEEINGKILCCQCGTSIEPNVMNMCIACVRSRIDITEGISKQNRAFMCKFCNRWLIPPNSWVHAERESKELLAILLKKLRPTMTKICLTDASFVWTEPHSKRIKLKLTVQKEVLTGAVLQQIFIVEFIVVNQMCDDCRRAEAKDFWRACVQVRQKCEFKKTLFYLEQLVLKHGAHLTTTTIKPVPTGIDFFYPKLQDARKFIDFITSYLPCRYSYAQELVTHDVKNNTYDYKHTFCVEVVPICRGDLVCLSKKTAQSLGNMNQLVICLRVNTVVSIIDPNTLQLADINSAQYWRDPFQTLCQSKRLSEFYVVDVEDIDFMQRTAGYNHLSTKHRLADIWVVPSNQIGQDNQEVCTRSHLGHLLKPGDLVLGYDLRNSNVNSTLLDEMKTDRVPDVILVRKVYDRSIRRERRNWKLKRLVQNDSDICDSSSIGNEFENFLEDLEEDEQMRQKINIYRDNTKQQAVYSDDITSDFPPGPSLHEMLDDLDLNADVEMIE</sequence>
<dbReference type="Pfam" id="PF06105">
    <property type="entry name" value="Aph-1"/>
    <property type="match status" value="2"/>
</dbReference>
<dbReference type="GO" id="GO:0016020">
    <property type="term" value="C:membrane"/>
    <property type="evidence" value="ECO:0007669"/>
    <property type="project" value="UniProtKB-SubCell"/>
</dbReference>
<evidence type="ECO:0000256" key="8">
    <source>
        <dbReference type="ARBA" id="ARBA00022448"/>
    </source>
</evidence>
<dbReference type="GO" id="GO:0005737">
    <property type="term" value="C:cytoplasm"/>
    <property type="evidence" value="ECO:0007669"/>
    <property type="project" value="UniProtKB-SubCell"/>
</dbReference>
<evidence type="ECO:0000256" key="3">
    <source>
        <dbReference type="ARBA" id="ARBA00004141"/>
    </source>
</evidence>
<feature type="domain" description="60S ribosomal export protein NMD3 SH3" evidence="19">
    <location>
        <begin position="462"/>
        <end position="509"/>
    </location>
</feature>
<keyword evidence="10 16" id="KW-0812">Transmembrane</keyword>
<dbReference type="Proteomes" id="UP000271087">
    <property type="component" value="Unassembled WGS sequence"/>
</dbReference>
<dbReference type="Pfam" id="PF21192">
    <property type="entry name" value="OB_NMD3"/>
    <property type="match status" value="1"/>
</dbReference>
<feature type="transmembrane region" description="Helical" evidence="16">
    <location>
        <begin position="62"/>
        <end position="85"/>
    </location>
</feature>
<dbReference type="PANTHER" id="PTHR12746:SF2">
    <property type="entry name" value="60S RIBOSOMAL EXPORT PROTEIN NMD3"/>
    <property type="match status" value="1"/>
</dbReference>
<dbReference type="WBParaSite" id="nOo.2.0.1.t01107-RA">
    <property type="protein sequence ID" value="nOo.2.0.1.t01107-RA"/>
    <property type="gene ID" value="nOo.2.0.1.g01107"/>
</dbReference>
<accession>A0A182DZJ3</accession>
<evidence type="ECO:0000256" key="5">
    <source>
        <dbReference type="ARBA" id="ARBA00005577"/>
    </source>
</evidence>
<keyword evidence="15" id="KW-0539">Nucleus</keyword>
<feature type="transmembrane region" description="Helical" evidence="16">
    <location>
        <begin position="32"/>
        <end position="50"/>
    </location>
</feature>
<dbReference type="InterPro" id="IPR039768">
    <property type="entry name" value="Nmd3"/>
</dbReference>
<evidence type="ECO:0000259" key="17">
    <source>
        <dbReference type="Pfam" id="PF04981"/>
    </source>
</evidence>
<feature type="transmembrane region" description="Helical" evidence="16">
    <location>
        <begin position="119"/>
        <end position="140"/>
    </location>
</feature>
<dbReference type="OrthoDB" id="203821at2759"/>
<dbReference type="EMBL" id="UYRW01000130">
    <property type="protein sequence ID" value="VDK63474.1"/>
    <property type="molecule type" value="Genomic_DNA"/>
</dbReference>
<evidence type="ECO:0000256" key="11">
    <source>
        <dbReference type="ARBA" id="ARBA00022927"/>
    </source>
</evidence>
<keyword evidence="14 16" id="KW-0472">Membrane</keyword>
<keyword evidence="11" id="KW-0653">Protein transport</keyword>
<evidence type="ECO:0000256" key="7">
    <source>
        <dbReference type="ARBA" id="ARBA00017035"/>
    </source>
</evidence>
<keyword evidence="21" id="KW-1185">Reference proteome</keyword>
<organism evidence="22">
    <name type="scientific">Onchocerca ochengi</name>
    <name type="common">Filarial nematode worm</name>
    <dbReference type="NCBI Taxonomy" id="42157"/>
    <lineage>
        <taxon>Eukaryota</taxon>
        <taxon>Metazoa</taxon>
        <taxon>Ecdysozoa</taxon>
        <taxon>Nematoda</taxon>
        <taxon>Chromadorea</taxon>
        <taxon>Rhabditida</taxon>
        <taxon>Spirurina</taxon>
        <taxon>Spiruromorpha</taxon>
        <taxon>Filarioidea</taxon>
        <taxon>Onchocercidae</taxon>
        <taxon>Onchocerca</taxon>
    </lineage>
</organism>
<evidence type="ECO:0000256" key="1">
    <source>
        <dbReference type="ARBA" id="ARBA00002269"/>
    </source>
</evidence>
<gene>
    <name evidence="20" type="ORF">NOO_LOCUS1107</name>
</gene>
<dbReference type="InterPro" id="IPR048898">
    <property type="entry name" value="OB_NMD3"/>
</dbReference>
<reference evidence="22" key="1">
    <citation type="submission" date="2016-06" db="UniProtKB">
        <authorList>
            <consortium name="WormBaseParasite"/>
        </authorList>
    </citation>
    <scope>IDENTIFICATION</scope>
</reference>
<feature type="domain" description="Nmd3 N-terminal" evidence="17">
    <location>
        <begin position="230"/>
        <end position="459"/>
    </location>
</feature>
<evidence type="ECO:0000256" key="10">
    <source>
        <dbReference type="ARBA" id="ARBA00022692"/>
    </source>
</evidence>
<dbReference type="GO" id="GO:0015031">
    <property type="term" value="P:protein transport"/>
    <property type="evidence" value="ECO:0007669"/>
    <property type="project" value="UniProtKB-KW"/>
</dbReference>
<dbReference type="Pfam" id="PF04981">
    <property type="entry name" value="NMD3"/>
    <property type="match status" value="1"/>
</dbReference>